<dbReference type="InterPro" id="IPR002871">
    <property type="entry name" value="NIF_FeS_clus_asmbl_NifU_N"/>
</dbReference>
<dbReference type="AlphaFoldDB" id="A0A133VLC3"/>
<feature type="domain" description="NIF system FeS cluster assembly NifU N-terminal" evidence="1">
    <location>
        <begin position="19"/>
        <end position="132"/>
    </location>
</feature>
<sequence>MPDKEEKEKKYTERGFLDYSDKVIELFKNPRNVGELEDADVTVQEGDPTCGDTIQISLKFDNHTIKDAKFLSFGCAANIATGSALTEMIKGKTIEEARNIDMKDIEGEVDGLPTVKMHCAALATKALKKALERALDEFEKKKSET</sequence>
<gene>
    <name evidence="2" type="ORF">AKJ54_00545</name>
</gene>
<organism evidence="2 3">
    <name type="scientific">candidate division MSBL1 archaeon SCGC-AAA382K21</name>
    <dbReference type="NCBI Taxonomy" id="1698283"/>
    <lineage>
        <taxon>Archaea</taxon>
        <taxon>Methanobacteriati</taxon>
        <taxon>Methanobacteriota</taxon>
        <taxon>candidate division MSBL1</taxon>
    </lineage>
</organism>
<keyword evidence="3" id="KW-1185">Reference proteome</keyword>
<dbReference type="Pfam" id="PF01592">
    <property type="entry name" value="NifU_N"/>
    <property type="match status" value="1"/>
</dbReference>
<dbReference type="GO" id="GO:0051536">
    <property type="term" value="F:iron-sulfur cluster binding"/>
    <property type="evidence" value="ECO:0007669"/>
    <property type="project" value="InterPro"/>
</dbReference>
<evidence type="ECO:0000259" key="1">
    <source>
        <dbReference type="Pfam" id="PF01592"/>
    </source>
</evidence>
<evidence type="ECO:0000313" key="2">
    <source>
        <dbReference type="EMBL" id="KXB07223.1"/>
    </source>
</evidence>
<dbReference type="GO" id="GO:0016226">
    <property type="term" value="P:iron-sulfur cluster assembly"/>
    <property type="evidence" value="ECO:0007669"/>
    <property type="project" value="InterPro"/>
</dbReference>
<name>A0A133VLC3_9EURY</name>
<accession>A0A133VLC3</accession>
<reference evidence="2 3" key="1">
    <citation type="journal article" date="2016" name="Sci. Rep.">
        <title>Metabolic traits of an uncultured archaeal lineage -MSBL1- from brine pools of the Red Sea.</title>
        <authorList>
            <person name="Mwirichia R."/>
            <person name="Alam I."/>
            <person name="Rashid M."/>
            <person name="Vinu M."/>
            <person name="Ba-Alawi W."/>
            <person name="Anthony Kamau A."/>
            <person name="Kamanda Ngugi D."/>
            <person name="Goker M."/>
            <person name="Klenk H.P."/>
            <person name="Bajic V."/>
            <person name="Stingl U."/>
        </authorList>
    </citation>
    <scope>NUCLEOTIDE SEQUENCE [LARGE SCALE GENOMIC DNA]</scope>
    <source>
        <strain evidence="2">SCGC-AAA382K21</strain>
    </source>
</reference>
<dbReference type="Proteomes" id="UP000070504">
    <property type="component" value="Unassembled WGS sequence"/>
</dbReference>
<dbReference type="SUPFAM" id="SSF82649">
    <property type="entry name" value="SufE/NifU"/>
    <property type="match status" value="1"/>
</dbReference>
<dbReference type="PANTHER" id="PTHR10093">
    <property type="entry name" value="IRON-SULFUR CLUSTER ASSEMBLY ENZYME NIFU HOMOLOG"/>
    <property type="match status" value="1"/>
</dbReference>
<protein>
    <recommendedName>
        <fullName evidence="1">NIF system FeS cluster assembly NifU N-terminal domain-containing protein</fullName>
    </recommendedName>
</protein>
<dbReference type="GO" id="GO:0005506">
    <property type="term" value="F:iron ion binding"/>
    <property type="evidence" value="ECO:0007669"/>
    <property type="project" value="InterPro"/>
</dbReference>
<proteinExistence type="predicted"/>
<dbReference type="EMBL" id="LHYH01000008">
    <property type="protein sequence ID" value="KXB07223.1"/>
    <property type="molecule type" value="Genomic_DNA"/>
</dbReference>
<comment type="caution">
    <text evidence="2">The sequence shown here is derived from an EMBL/GenBank/DDBJ whole genome shotgun (WGS) entry which is preliminary data.</text>
</comment>
<dbReference type="Gene3D" id="3.90.1010.10">
    <property type="match status" value="1"/>
</dbReference>
<dbReference type="CDD" id="cd06664">
    <property type="entry name" value="IscU_like"/>
    <property type="match status" value="1"/>
</dbReference>
<evidence type="ECO:0000313" key="3">
    <source>
        <dbReference type="Proteomes" id="UP000070504"/>
    </source>
</evidence>